<feature type="transmembrane region" description="Helical" evidence="1">
    <location>
        <begin position="352"/>
        <end position="376"/>
    </location>
</feature>
<dbReference type="Pfam" id="PF18895">
    <property type="entry name" value="T4SS_pilin"/>
    <property type="match status" value="1"/>
</dbReference>
<proteinExistence type="predicted"/>
<protein>
    <submittedName>
        <fullName evidence="3">Uncharacterized protein</fullName>
    </submittedName>
</protein>
<sequence>MLKQMKIASFILLLVSFFVPQISYADNLVNSINCGAPTDENHVYTVWELAGKYANRVCLEVEKGKESLTYWEFYSSDLLKDHGPWEQVGAWLDHRCETGPSAGFWEGDPLFPDNLQRMIFPLKERIAGRLGAENCEWRVKLDTEDNPTYIYFNGFQDELASWCQKNVTNVTLPSEIPRQCQKFLSKTVSADSQGNLYVGQRNLCTCSFQIVGENACYKSAVFNQSTISLDLGKDDGFLVDLGVQMKSLAGPLAGAGCNPMKDDALRQQAASQKPAAYSKESCEALTKDQTFLTPINSGYYVVKFFSCKYSTINPQEKVEEEKPEQASVLEVPFVGGLNKVGDIKPDKFIGKMISLALSVMGSVALIMFIYGGILYMTAGGNQNTEHKALLTLAWTGIGIVVILSSYLLVQFVFEAFK</sequence>
<accession>A0A2H0N480</accession>
<evidence type="ECO:0000313" key="4">
    <source>
        <dbReference type="Proteomes" id="UP000229600"/>
    </source>
</evidence>
<name>A0A2H0N480_9BACT</name>
<evidence type="ECO:0000313" key="3">
    <source>
        <dbReference type="EMBL" id="PIR03709.1"/>
    </source>
</evidence>
<dbReference type="Proteomes" id="UP000229600">
    <property type="component" value="Unassembled WGS sequence"/>
</dbReference>
<organism evidence="3 4">
    <name type="scientific">Candidatus Magasanikbacteria bacterium CG11_big_fil_rev_8_21_14_0_20_39_34</name>
    <dbReference type="NCBI Taxonomy" id="1974653"/>
    <lineage>
        <taxon>Bacteria</taxon>
        <taxon>Candidatus Magasanikiibacteriota</taxon>
    </lineage>
</organism>
<feature type="chain" id="PRO_5013587598" evidence="2">
    <location>
        <begin position="26"/>
        <end position="417"/>
    </location>
</feature>
<dbReference type="InterPro" id="IPR043993">
    <property type="entry name" value="T4SS_pilin"/>
</dbReference>
<evidence type="ECO:0000256" key="2">
    <source>
        <dbReference type="SAM" id="SignalP"/>
    </source>
</evidence>
<dbReference type="EMBL" id="PCWN01000009">
    <property type="protein sequence ID" value="PIR03709.1"/>
    <property type="molecule type" value="Genomic_DNA"/>
</dbReference>
<evidence type="ECO:0000256" key="1">
    <source>
        <dbReference type="SAM" id="Phobius"/>
    </source>
</evidence>
<gene>
    <name evidence="3" type="ORF">COV59_04530</name>
</gene>
<dbReference type="AlphaFoldDB" id="A0A2H0N480"/>
<keyword evidence="1" id="KW-0812">Transmembrane</keyword>
<comment type="caution">
    <text evidence="3">The sequence shown here is derived from an EMBL/GenBank/DDBJ whole genome shotgun (WGS) entry which is preliminary data.</text>
</comment>
<reference evidence="3 4" key="1">
    <citation type="submission" date="2017-09" db="EMBL/GenBank/DDBJ databases">
        <title>Depth-based differentiation of microbial function through sediment-hosted aquifers and enrichment of novel symbionts in the deep terrestrial subsurface.</title>
        <authorList>
            <person name="Probst A.J."/>
            <person name="Ladd B."/>
            <person name="Jarett J.K."/>
            <person name="Geller-Mcgrath D.E."/>
            <person name="Sieber C.M."/>
            <person name="Emerson J.B."/>
            <person name="Anantharaman K."/>
            <person name="Thomas B.C."/>
            <person name="Malmstrom R."/>
            <person name="Stieglmeier M."/>
            <person name="Klingl A."/>
            <person name="Woyke T."/>
            <person name="Ryan C.M."/>
            <person name="Banfield J.F."/>
        </authorList>
    </citation>
    <scope>NUCLEOTIDE SEQUENCE [LARGE SCALE GENOMIC DNA]</scope>
    <source>
        <strain evidence="3">CG11_big_fil_rev_8_21_14_0_20_39_34</strain>
    </source>
</reference>
<keyword evidence="1" id="KW-1133">Transmembrane helix</keyword>
<keyword evidence="2" id="KW-0732">Signal</keyword>
<keyword evidence="1" id="KW-0472">Membrane</keyword>
<feature type="transmembrane region" description="Helical" evidence="1">
    <location>
        <begin position="388"/>
        <end position="413"/>
    </location>
</feature>
<feature type="signal peptide" evidence="2">
    <location>
        <begin position="1"/>
        <end position="25"/>
    </location>
</feature>